<feature type="compositionally biased region" description="Low complexity" evidence="1">
    <location>
        <begin position="684"/>
        <end position="694"/>
    </location>
</feature>
<feature type="region of interest" description="Disordered" evidence="1">
    <location>
        <begin position="84"/>
        <end position="124"/>
    </location>
</feature>
<accession>A0ABN8LDD4</accession>
<dbReference type="Proteomes" id="UP001159427">
    <property type="component" value="Unassembled WGS sequence"/>
</dbReference>
<evidence type="ECO:0000313" key="5">
    <source>
        <dbReference type="Proteomes" id="UP001159427"/>
    </source>
</evidence>
<feature type="compositionally biased region" description="Acidic residues" evidence="1">
    <location>
        <begin position="737"/>
        <end position="746"/>
    </location>
</feature>
<reference evidence="4 5" key="1">
    <citation type="submission" date="2022-05" db="EMBL/GenBank/DDBJ databases">
        <authorList>
            <consortium name="Genoscope - CEA"/>
            <person name="William W."/>
        </authorList>
    </citation>
    <scope>NUCLEOTIDE SEQUENCE [LARGE SCALE GENOMIC DNA]</scope>
</reference>
<feature type="transmembrane region" description="Helical" evidence="2">
    <location>
        <begin position="134"/>
        <end position="156"/>
    </location>
</feature>
<gene>
    <name evidence="4" type="ORF">PEVE_00000078</name>
</gene>
<evidence type="ECO:0000313" key="4">
    <source>
        <dbReference type="EMBL" id="CAH3013640.1"/>
    </source>
</evidence>
<evidence type="ECO:0000256" key="3">
    <source>
        <dbReference type="SAM" id="SignalP"/>
    </source>
</evidence>
<keyword evidence="2" id="KW-0812">Transmembrane</keyword>
<feature type="region of interest" description="Disordered" evidence="1">
    <location>
        <begin position="478"/>
        <end position="595"/>
    </location>
</feature>
<feature type="compositionally biased region" description="Low complexity" evidence="1">
    <location>
        <begin position="575"/>
        <end position="587"/>
    </location>
</feature>
<feature type="compositionally biased region" description="Basic and acidic residues" evidence="1">
    <location>
        <begin position="84"/>
        <end position="110"/>
    </location>
</feature>
<evidence type="ECO:0000256" key="1">
    <source>
        <dbReference type="SAM" id="MobiDB-lite"/>
    </source>
</evidence>
<keyword evidence="2" id="KW-1133">Transmembrane helix</keyword>
<keyword evidence="2" id="KW-0472">Membrane</keyword>
<feature type="compositionally biased region" description="Acidic residues" evidence="1">
    <location>
        <begin position="526"/>
        <end position="538"/>
    </location>
</feature>
<keyword evidence="5" id="KW-1185">Reference proteome</keyword>
<comment type="caution">
    <text evidence="4">The sequence shown here is derived from an EMBL/GenBank/DDBJ whole genome shotgun (WGS) entry which is preliminary data.</text>
</comment>
<feature type="compositionally biased region" description="Basic and acidic residues" evidence="1">
    <location>
        <begin position="747"/>
        <end position="762"/>
    </location>
</feature>
<sequence>MPIVMATLVLYSFAVFLLNLLWEPSFVEGTNSSQSSFSNFSTPAAGNGIHTHLVPSNMTQTTTSSLLVNSTAILSATRGLPGIRENETGAQIDKDGTRERSSGKNEHGVQPKEPNSTRIYVPSDQTDDKGGVPFWAYIIIAAGVVLLLIAVIVILYGRMDRWKNHGSYMVWDDALELSPAFTRESEFLLDNLAADQEPGTPELQIYEIPLDSLGQQRVYIGTKRIAPKSDDHKERTQVAKFTKNRKHRRKHREDFRVNTLPATAGRRDHIYSSVNDEVNSALSEGDLREGRSVSGHTLPTVILSAQNLLKGDFLKSNNSGSSLDIKRDIRSLTLDSKTKSVSNLFQNRPLPPAPSKRFSKSLDRLRFLETGQFSKGKGKTFPFHQKRTPKRAHPMLVKSSSFGGTFNKIINASQPPVPAPRKGSLDLWDKSAAFDLGHIRKSQLCHRHSKSLDTLLLLRDLSWTAYDVDIYHSYASVHSNQSDNNNEKEPSYQSVTSDEKPSSLDEGSGRLSSQGKARTLSGPPVDSDDPDEHFDEENPYASVSEEEMSKTGSSQSGRESRNSDQESNIRDSGAPSSTLEPEESTSPYASVRISQIPGLVIRPSLGEESNCNEEVFATEAESDFTIGTGSDPREDEDLKRASTHTYLELFPDSGRESIISETSSGYARPLDVLSDISEPLENTSVDADSSSDSAIKILEQCPEKKDDLVNPGEEGTETKATAAKTDPRLSQLFFEDLREDEDEDEAKSELGEGRSPTDEHTYENSQVFQNSKHRNAFEQVETISSEAANAQTFYLQEPRLSEEVHV</sequence>
<organism evidence="4 5">
    <name type="scientific">Porites evermanni</name>
    <dbReference type="NCBI Taxonomy" id="104178"/>
    <lineage>
        <taxon>Eukaryota</taxon>
        <taxon>Metazoa</taxon>
        <taxon>Cnidaria</taxon>
        <taxon>Anthozoa</taxon>
        <taxon>Hexacorallia</taxon>
        <taxon>Scleractinia</taxon>
        <taxon>Fungiina</taxon>
        <taxon>Poritidae</taxon>
        <taxon>Porites</taxon>
    </lineage>
</organism>
<feature type="compositionally biased region" description="Basic and acidic residues" evidence="1">
    <location>
        <begin position="558"/>
        <end position="569"/>
    </location>
</feature>
<feature type="region of interest" description="Disordered" evidence="1">
    <location>
        <begin position="616"/>
        <end position="638"/>
    </location>
</feature>
<feature type="chain" id="PRO_5045983683" evidence="3">
    <location>
        <begin position="30"/>
        <end position="806"/>
    </location>
</feature>
<feature type="signal peptide" evidence="3">
    <location>
        <begin position="1"/>
        <end position="29"/>
    </location>
</feature>
<dbReference type="EMBL" id="CALNXI010000001">
    <property type="protein sequence ID" value="CAH3013640.1"/>
    <property type="molecule type" value="Genomic_DNA"/>
</dbReference>
<evidence type="ECO:0000256" key="2">
    <source>
        <dbReference type="SAM" id="Phobius"/>
    </source>
</evidence>
<protein>
    <submittedName>
        <fullName evidence="4">Uncharacterized protein</fullName>
    </submittedName>
</protein>
<feature type="region of interest" description="Disordered" evidence="1">
    <location>
        <begin position="681"/>
        <end position="770"/>
    </location>
</feature>
<proteinExistence type="predicted"/>
<keyword evidence="3" id="KW-0732">Signal</keyword>
<name>A0ABN8LDD4_9CNID</name>